<feature type="region of interest" description="Disordered" evidence="1">
    <location>
        <begin position="176"/>
        <end position="204"/>
    </location>
</feature>
<sequence length="404" mass="45244">MAKVRVSGKRKAEAKPAAEVPAPTTVSPKKARAFPNVETPEKVGCKRRLVQTNSMEAKRAVQKTHKSLEADAHGATLQQLFSGIDLVLQLVASRQRDTPFEQLQEAVLAHTRCDLTEERFREVLFVADWMLAAYWVGQGELAYLTIEQRDEDGKHTRPQGGELTARKNRFAERLKSVSLPSPPPELPSRPEVPPPRKLLEKPDLPPVQDIDTSLLPPLLPPGQGTPAERFEALRRRVKVKEELYKKAEAHVAQVRQITKNIGICEDAVRALWVLLKMFDSSFVNRASSAPSWRQKPATVPAPFKEKTWKDLIERARIPERKLLSALCSLTWAEQTSNPMTLEAGRAAIAELREMGDGVWFQVQKVPDAGNYLASLGTGSETVRLALKAKIQELEKERRELLTSK</sequence>
<comment type="caution">
    <text evidence="2">The sequence shown here is derived from an EMBL/GenBank/DDBJ whole genome shotgun (WGS) entry which is preliminary data.</text>
</comment>
<keyword evidence="3" id="KW-1185">Reference proteome</keyword>
<evidence type="ECO:0000313" key="3">
    <source>
        <dbReference type="Proteomes" id="UP000186817"/>
    </source>
</evidence>
<dbReference type="Proteomes" id="UP000186817">
    <property type="component" value="Unassembled WGS sequence"/>
</dbReference>
<evidence type="ECO:0000256" key="1">
    <source>
        <dbReference type="SAM" id="MobiDB-lite"/>
    </source>
</evidence>
<accession>A0A1Q9DCL5</accession>
<evidence type="ECO:0000313" key="2">
    <source>
        <dbReference type="EMBL" id="OLP92953.1"/>
    </source>
</evidence>
<feature type="compositionally biased region" description="Pro residues" evidence="1">
    <location>
        <begin position="180"/>
        <end position="196"/>
    </location>
</feature>
<dbReference type="EMBL" id="LSRX01000600">
    <property type="protein sequence ID" value="OLP92953.1"/>
    <property type="molecule type" value="Genomic_DNA"/>
</dbReference>
<proteinExistence type="predicted"/>
<dbReference type="OrthoDB" id="10335431at2759"/>
<dbReference type="AlphaFoldDB" id="A0A1Q9DCL5"/>
<protein>
    <submittedName>
        <fullName evidence="2">Uncharacterized protein</fullName>
    </submittedName>
</protein>
<feature type="region of interest" description="Disordered" evidence="1">
    <location>
        <begin position="1"/>
        <end position="38"/>
    </location>
</feature>
<feature type="compositionally biased region" description="Low complexity" evidence="1">
    <location>
        <begin position="17"/>
        <end position="26"/>
    </location>
</feature>
<organism evidence="2 3">
    <name type="scientific">Symbiodinium microadriaticum</name>
    <name type="common">Dinoflagellate</name>
    <name type="synonym">Zooxanthella microadriatica</name>
    <dbReference type="NCBI Taxonomy" id="2951"/>
    <lineage>
        <taxon>Eukaryota</taxon>
        <taxon>Sar</taxon>
        <taxon>Alveolata</taxon>
        <taxon>Dinophyceae</taxon>
        <taxon>Suessiales</taxon>
        <taxon>Symbiodiniaceae</taxon>
        <taxon>Symbiodinium</taxon>
    </lineage>
</organism>
<gene>
    <name evidence="2" type="ORF">AK812_SmicGene25187</name>
</gene>
<reference evidence="2 3" key="1">
    <citation type="submission" date="2016-02" db="EMBL/GenBank/DDBJ databases">
        <title>Genome analysis of coral dinoflagellate symbionts highlights evolutionary adaptations to a symbiotic lifestyle.</title>
        <authorList>
            <person name="Aranda M."/>
            <person name="Li Y."/>
            <person name="Liew Y.J."/>
            <person name="Baumgarten S."/>
            <person name="Simakov O."/>
            <person name="Wilson M."/>
            <person name="Piel J."/>
            <person name="Ashoor H."/>
            <person name="Bougouffa S."/>
            <person name="Bajic V.B."/>
            <person name="Ryu T."/>
            <person name="Ravasi T."/>
            <person name="Bayer T."/>
            <person name="Micklem G."/>
            <person name="Kim H."/>
            <person name="Bhak J."/>
            <person name="Lajeunesse T.C."/>
            <person name="Voolstra C.R."/>
        </authorList>
    </citation>
    <scope>NUCLEOTIDE SEQUENCE [LARGE SCALE GENOMIC DNA]</scope>
    <source>
        <strain evidence="2 3">CCMP2467</strain>
    </source>
</reference>
<name>A0A1Q9DCL5_SYMMI</name>